<dbReference type="GO" id="GO:0005829">
    <property type="term" value="C:cytosol"/>
    <property type="evidence" value="ECO:0007669"/>
    <property type="project" value="TreeGrafter"/>
</dbReference>
<keyword evidence="4" id="KW-1185">Reference proteome</keyword>
<name>A0A1G6J088_9BACL</name>
<dbReference type="NCBIfam" id="NF011405">
    <property type="entry name" value="PRK14830.1"/>
    <property type="match status" value="1"/>
</dbReference>
<feature type="binding site" evidence="2">
    <location>
        <begin position="44"/>
        <end position="47"/>
    </location>
    <ligand>
        <name>substrate</name>
    </ligand>
</feature>
<gene>
    <name evidence="3" type="ORF">SAMN04488112_103121</name>
</gene>
<dbReference type="PANTHER" id="PTHR10291:SF0">
    <property type="entry name" value="DEHYDRODOLICHYL DIPHOSPHATE SYNTHASE 2"/>
    <property type="match status" value="1"/>
</dbReference>
<feature type="binding site" evidence="2">
    <location>
        <position position="60"/>
    </location>
    <ligand>
        <name>substrate</name>
    </ligand>
</feature>
<feature type="binding site" evidence="2">
    <location>
        <begin position="217"/>
        <end position="219"/>
    </location>
    <ligand>
        <name>substrate</name>
    </ligand>
</feature>
<dbReference type="CDD" id="cd00475">
    <property type="entry name" value="Cis_IPPS"/>
    <property type="match status" value="1"/>
</dbReference>
<dbReference type="Gene3D" id="3.40.1180.10">
    <property type="entry name" value="Decaprenyl diphosphate synthase-like"/>
    <property type="match status" value="1"/>
</dbReference>
<proteinExistence type="inferred from homology"/>
<dbReference type="GO" id="GO:0008834">
    <property type="term" value="F:ditrans,polycis-undecaprenyl-diphosphate synthase [(2E,6E)-farnesyl-diphosphate specific] activity"/>
    <property type="evidence" value="ECO:0007669"/>
    <property type="project" value="TreeGrafter"/>
</dbReference>
<feature type="binding site" evidence="2">
    <location>
        <position position="43"/>
    </location>
    <ligand>
        <name>Mg(2+)</name>
        <dbReference type="ChEBI" id="CHEBI:18420"/>
    </ligand>
</feature>
<feature type="active site" evidence="2">
    <location>
        <position position="43"/>
    </location>
</feature>
<keyword evidence="1 2" id="KW-0808">Transferase</keyword>
<comment type="similarity">
    <text evidence="2">Belongs to the UPP synthase family.</text>
</comment>
<organism evidence="3 4">
    <name type="scientific">Melghirimyces thermohalophilus</name>
    <dbReference type="NCBI Taxonomy" id="1236220"/>
    <lineage>
        <taxon>Bacteria</taxon>
        <taxon>Bacillati</taxon>
        <taxon>Bacillota</taxon>
        <taxon>Bacilli</taxon>
        <taxon>Bacillales</taxon>
        <taxon>Thermoactinomycetaceae</taxon>
        <taxon>Melghirimyces</taxon>
    </lineage>
</organism>
<dbReference type="InterPro" id="IPR018520">
    <property type="entry name" value="UPP_synth-like_CS"/>
</dbReference>
<dbReference type="EMBL" id="FMZA01000003">
    <property type="protein sequence ID" value="SDC12091.1"/>
    <property type="molecule type" value="Genomic_DNA"/>
</dbReference>
<evidence type="ECO:0000313" key="3">
    <source>
        <dbReference type="EMBL" id="SDC12091.1"/>
    </source>
</evidence>
<evidence type="ECO:0000313" key="4">
    <source>
        <dbReference type="Proteomes" id="UP000199387"/>
    </source>
</evidence>
<sequence length="263" mass="30497">MIQTLKKWLVGYSEEDEQTEENETRIGELRKGPLPRHVAIIMDGNGRWAKKRGMPRVAGHRAGMKTVRHITRAADALGIEALTLYSFSTENWKRPQDEVNYLMGLPEEFLRTDVDELVERNIRVGMLGDRKNLPDHTLEAIDKFKEATKDNTGLRLNFALNYGSRSEIIRGVQRIIDDVQSGKLDKDALDESLFGQYLYTADLPEPDLMIRTSGEVRISNFMLWQLAYSELWFTDVQWPDFTKESFYEAIEDFQRRSRRYGAV</sequence>
<dbReference type="InterPro" id="IPR036424">
    <property type="entry name" value="UPP_synth-like_sf"/>
</dbReference>
<feature type="binding site" evidence="2">
    <location>
        <begin position="88"/>
        <end position="90"/>
    </location>
    <ligand>
        <name>substrate</name>
    </ligand>
</feature>
<accession>A0A1G6J088</accession>
<evidence type="ECO:0000256" key="2">
    <source>
        <dbReference type="HAMAP-Rule" id="MF_01139"/>
    </source>
</evidence>
<feature type="active site" description="Proton acceptor" evidence="2">
    <location>
        <position position="91"/>
    </location>
</feature>
<dbReference type="EC" id="2.5.1.-" evidence="2"/>
<dbReference type="FunFam" id="3.40.1180.10:FF:000001">
    <property type="entry name" value="(2E,6E)-farnesyl-diphosphate-specific ditrans,polycis-undecaprenyl-diphosphate synthase"/>
    <property type="match status" value="1"/>
</dbReference>
<dbReference type="Proteomes" id="UP000199387">
    <property type="component" value="Unassembled WGS sequence"/>
</dbReference>
<comment type="cofactor">
    <cofactor evidence="2">
        <name>Mg(2+)</name>
        <dbReference type="ChEBI" id="CHEBI:18420"/>
    </cofactor>
    <text evidence="2">Binds 2 magnesium ions per subunit.</text>
</comment>
<dbReference type="HAMAP" id="MF_01139">
    <property type="entry name" value="ISPT"/>
    <property type="match status" value="1"/>
</dbReference>
<feature type="binding site" evidence="2">
    <location>
        <position position="92"/>
    </location>
    <ligand>
        <name>substrate</name>
    </ligand>
</feature>
<dbReference type="Pfam" id="PF01255">
    <property type="entry name" value="Prenyltransf"/>
    <property type="match status" value="1"/>
</dbReference>
<dbReference type="OrthoDB" id="4191603at2"/>
<dbReference type="GO" id="GO:0030145">
    <property type="term" value="F:manganese ion binding"/>
    <property type="evidence" value="ECO:0007669"/>
    <property type="project" value="TreeGrafter"/>
</dbReference>
<dbReference type="SUPFAM" id="SSF64005">
    <property type="entry name" value="Undecaprenyl diphosphate synthase"/>
    <property type="match status" value="1"/>
</dbReference>
<dbReference type="AlphaFoldDB" id="A0A1G6J088"/>
<dbReference type="NCBIfam" id="TIGR00055">
    <property type="entry name" value="uppS"/>
    <property type="match status" value="1"/>
</dbReference>
<keyword evidence="2" id="KW-0479">Metal-binding</keyword>
<dbReference type="STRING" id="1236220.SAMN04488112_103121"/>
<feature type="binding site" evidence="2">
    <location>
        <position position="94"/>
    </location>
    <ligand>
        <name>substrate</name>
    </ligand>
</feature>
<comment type="subunit">
    <text evidence="2">Homodimer.</text>
</comment>
<protein>
    <recommendedName>
        <fullName evidence="2">Isoprenyl transferase</fullName>
        <ecNumber evidence="2">2.5.1.-</ecNumber>
    </recommendedName>
</protein>
<feature type="binding site" evidence="2">
    <location>
        <position position="230"/>
    </location>
    <ligand>
        <name>Mg(2+)</name>
        <dbReference type="ChEBI" id="CHEBI:18420"/>
    </ligand>
</feature>
<reference evidence="3 4" key="1">
    <citation type="submission" date="2016-10" db="EMBL/GenBank/DDBJ databases">
        <authorList>
            <person name="de Groot N.N."/>
        </authorList>
    </citation>
    <scope>NUCLEOTIDE SEQUENCE [LARGE SCALE GENOMIC DNA]</scope>
    <source>
        <strain evidence="3 4">DSM 45514</strain>
    </source>
</reference>
<dbReference type="GO" id="GO:0000287">
    <property type="term" value="F:magnesium ion binding"/>
    <property type="evidence" value="ECO:0007669"/>
    <property type="project" value="UniProtKB-UniRule"/>
</dbReference>
<dbReference type="RefSeq" id="WP_091566542.1">
    <property type="nucleotide sequence ID" value="NZ_FMZA01000003.1"/>
</dbReference>
<keyword evidence="2" id="KW-0460">Magnesium</keyword>
<feature type="binding site" evidence="2">
    <location>
        <position position="211"/>
    </location>
    <ligand>
        <name>substrate</name>
    </ligand>
</feature>
<comment type="function">
    <text evidence="2">Catalyzes the condensation of isopentenyl diphosphate (IPP) with allylic pyrophosphates generating different type of terpenoids.</text>
</comment>
<evidence type="ECO:0000256" key="1">
    <source>
        <dbReference type="ARBA" id="ARBA00022679"/>
    </source>
</evidence>
<feature type="binding site" evidence="2">
    <location>
        <position position="48"/>
    </location>
    <ligand>
        <name>substrate</name>
    </ligand>
</feature>
<dbReference type="InterPro" id="IPR001441">
    <property type="entry name" value="UPP_synth-like"/>
</dbReference>
<dbReference type="GO" id="GO:0016094">
    <property type="term" value="P:polyprenol biosynthetic process"/>
    <property type="evidence" value="ECO:0007669"/>
    <property type="project" value="TreeGrafter"/>
</dbReference>
<dbReference type="PROSITE" id="PS01066">
    <property type="entry name" value="UPP_SYNTHASE"/>
    <property type="match status" value="1"/>
</dbReference>
<dbReference type="PANTHER" id="PTHR10291">
    <property type="entry name" value="DEHYDRODOLICHYL DIPHOSPHATE SYNTHASE FAMILY MEMBER"/>
    <property type="match status" value="1"/>
</dbReference>
<feature type="binding site" evidence="2">
    <location>
        <position position="56"/>
    </location>
    <ligand>
        <name>substrate</name>
    </ligand>
</feature>